<dbReference type="AlphaFoldDB" id="Q4S2S5"/>
<dbReference type="EMBL" id="CAAE01014760">
    <property type="protein sequence ID" value="CAG05057.1"/>
    <property type="molecule type" value="Genomic_DNA"/>
</dbReference>
<organism evidence="2">
    <name type="scientific">Tetraodon nigroviridis</name>
    <name type="common">Spotted green pufferfish</name>
    <name type="synonym">Chelonodon nigroviridis</name>
    <dbReference type="NCBI Taxonomy" id="99883"/>
    <lineage>
        <taxon>Eukaryota</taxon>
        <taxon>Metazoa</taxon>
        <taxon>Chordata</taxon>
        <taxon>Craniata</taxon>
        <taxon>Vertebrata</taxon>
        <taxon>Euteleostomi</taxon>
        <taxon>Actinopterygii</taxon>
        <taxon>Neopterygii</taxon>
        <taxon>Teleostei</taxon>
        <taxon>Neoteleostei</taxon>
        <taxon>Acanthomorphata</taxon>
        <taxon>Eupercaria</taxon>
        <taxon>Tetraodontiformes</taxon>
        <taxon>Tetradontoidea</taxon>
        <taxon>Tetraodontidae</taxon>
        <taxon>Tetraodon</taxon>
    </lineage>
</organism>
<feature type="region of interest" description="Disordered" evidence="1">
    <location>
        <begin position="65"/>
        <end position="86"/>
    </location>
</feature>
<comment type="caution">
    <text evidence="2">The sequence shown here is derived from an EMBL/GenBank/DDBJ whole genome shotgun (WGS) entry which is preliminary data.</text>
</comment>
<name>Q4S2S5_TETNG</name>
<reference evidence="2" key="1">
    <citation type="journal article" date="2004" name="Nature">
        <title>Genome duplication in the teleost fish Tetraodon nigroviridis reveals the early vertebrate proto-karyotype.</title>
        <authorList>
            <person name="Jaillon O."/>
            <person name="Aury J.-M."/>
            <person name="Brunet F."/>
            <person name="Petit J.-L."/>
            <person name="Stange-Thomann N."/>
            <person name="Mauceli E."/>
            <person name="Bouneau L."/>
            <person name="Fischer C."/>
            <person name="Ozouf-Costaz C."/>
            <person name="Bernot A."/>
            <person name="Nicaud S."/>
            <person name="Jaffe D."/>
            <person name="Fisher S."/>
            <person name="Lutfalla G."/>
            <person name="Dossat C."/>
            <person name="Segurens B."/>
            <person name="Dasilva C."/>
            <person name="Salanoubat M."/>
            <person name="Levy M."/>
            <person name="Boudet N."/>
            <person name="Castellano S."/>
            <person name="Anthouard V."/>
            <person name="Jubin C."/>
            <person name="Castelli V."/>
            <person name="Katinka M."/>
            <person name="Vacherie B."/>
            <person name="Biemont C."/>
            <person name="Skalli Z."/>
            <person name="Cattolico L."/>
            <person name="Poulain J."/>
            <person name="De Berardinis V."/>
            <person name="Cruaud C."/>
            <person name="Duprat S."/>
            <person name="Brottier P."/>
            <person name="Coutanceau J.-P."/>
            <person name="Gouzy J."/>
            <person name="Parra G."/>
            <person name="Lardier G."/>
            <person name="Chapple C."/>
            <person name="McKernan K.J."/>
            <person name="McEwan P."/>
            <person name="Bosak S."/>
            <person name="Kellis M."/>
            <person name="Volff J.-N."/>
            <person name="Guigo R."/>
            <person name="Zody M.C."/>
            <person name="Mesirov J."/>
            <person name="Lindblad-Toh K."/>
            <person name="Birren B."/>
            <person name="Nusbaum C."/>
            <person name="Kahn D."/>
            <person name="Robinson-Rechavi M."/>
            <person name="Laudet V."/>
            <person name="Schachter V."/>
            <person name="Quetier F."/>
            <person name="Saurin W."/>
            <person name="Scarpelli C."/>
            <person name="Wincker P."/>
            <person name="Lander E.S."/>
            <person name="Weissenbach J."/>
            <person name="Roest Crollius H."/>
        </authorList>
    </citation>
    <scope>NUCLEOTIDE SEQUENCE [LARGE SCALE GENOMIC DNA]</scope>
</reference>
<reference evidence="2" key="2">
    <citation type="submission" date="2004-02" db="EMBL/GenBank/DDBJ databases">
        <authorList>
            <consortium name="Genoscope"/>
            <consortium name="Whitehead Institute Centre for Genome Research"/>
        </authorList>
    </citation>
    <scope>NUCLEOTIDE SEQUENCE</scope>
</reference>
<dbReference type="KEGG" id="tng:GSTEN00024954G001"/>
<accession>Q4S2S5</accession>
<feature type="compositionally biased region" description="Polar residues" evidence="1">
    <location>
        <begin position="1"/>
        <end position="11"/>
    </location>
</feature>
<protein>
    <submittedName>
        <fullName evidence="2">(spotted green pufferfish) hypothetical protein</fullName>
    </submittedName>
</protein>
<evidence type="ECO:0000256" key="1">
    <source>
        <dbReference type="SAM" id="MobiDB-lite"/>
    </source>
</evidence>
<feature type="region of interest" description="Disordered" evidence="1">
    <location>
        <begin position="1"/>
        <end position="24"/>
    </location>
</feature>
<sequence length="86" mass="9286">MSSTSFPSEAETSLLCDGAGTSWHPQCPIRTICSLFSMEEKEEEEREWGVVGVCVKGRPGTSSLTGHPCHDMTWPPRGAASSEGEE</sequence>
<proteinExistence type="predicted"/>
<gene>
    <name evidence="2" type="ORF">GSTENG00024954001</name>
</gene>
<evidence type="ECO:0000313" key="2">
    <source>
        <dbReference type="EMBL" id="CAG05057.1"/>
    </source>
</evidence>